<accession>A0ABP0LHP8</accession>
<proteinExistence type="predicted"/>
<dbReference type="Proteomes" id="UP001642484">
    <property type="component" value="Unassembled WGS sequence"/>
</dbReference>
<organism evidence="1 2">
    <name type="scientific">Durusdinium trenchii</name>
    <dbReference type="NCBI Taxonomy" id="1381693"/>
    <lineage>
        <taxon>Eukaryota</taxon>
        <taxon>Sar</taxon>
        <taxon>Alveolata</taxon>
        <taxon>Dinophyceae</taxon>
        <taxon>Suessiales</taxon>
        <taxon>Symbiodiniaceae</taxon>
        <taxon>Durusdinium</taxon>
    </lineage>
</organism>
<reference evidence="1 2" key="1">
    <citation type="submission" date="2024-02" db="EMBL/GenBank/DDBJ databases">
        <authorList>
            <person name="Chen Y."/>
            <person name="Shah S."/>
            <person name="Dougan E. K."/>
            <person name="Thang M."/>
            <person name="Chan C."/>
        </authorList>
    </citation>
    <scope>NUCLEOTIDE SEQUENCE [LARGE SCALE GENOMIC DNA]</scope>
</reference>
<keyword evidence="2" id="KW-1185">Reference proteome</keyword>
<gene>
    <name evidence="1" type="ORF">CCMP2556_LOCUS20744</name>
</gene>
<dbReference type="InterPro" id="IPR006671">
    <property type="entry name" value="Cyclin_N"/>
</dbReference>
<dbReference type="CDD" id="cd20524">
    <property type="entry name" value="CYCLIN_CCNH_rpt1"/>
    <property type="match status" value="1"/>
</dbReference>
<dbReference type="SUPFAM" id="SSF47954">
    <property type="entry name" value="Cyclin-like"/>
    <property type="match status" value="1"/>
</dbReference>
<dbReference type="EMBL" id="CAXAMN010012224">
    <property type="protein sequence ID" value="CAK9037629.1"/>
    <property type="molecule type" value="Genomic_DNA"/>
</dbReference>
<comment type="caution">
    <text evidence="1">The sequence shown here is derived from an EMBL/GenBank/DDBJ whole genome shotgun (WGS) entry which is preliminary data.</text>
</comment>
<dbReference type="InterPro" id="IPR036915">
    <property type="entry name" value="Cyclin-like_sf"/>
</dbReference>
<evidence type="ECO:0000313" key="1">
    <source>
        <dbReference type="EMBL" id="CAK9037629.1"/>
    </source>
</evidence>
<dbReference type="InterPro" id="IPR043198">
    <property type="entry name" value="Cyclin/Ssn8"/>
</dbReference>
<sequence>MSEDGLSLSWLLTKEALEHAQEAAYEKAAQVLRERCGRGPTAIRPLGIAAGSQLVTFYARKVPELCRLCSAPTDVAWTALVFFQRFYAFASPMEFDPCVMMYTSVHLACKIEELREITLDKLLEESGFSDDVAMKVKITDLELELLETIGFKLLVEPKPADALRLLAEEGARSVLNLSSIASPEAAEELLARAESIVFGLCTQSNALLIYPASLIFAAAWAAALDESSKGEQGTQTGKSPSAAVLAMLSNLKKKVGTTEISRIWKDLQHAIDSSIHRVEPANAAMQETAKTARHCQRAFGILHEERKQRSEAHRKERKRRRHDGLMPGARSESLEELRRKAKVLQGCQDERESQEDFVIHGPRDMELTDE</sequence>
<dbReference type="PANTHER" id="PTHR10026">
    <property type="entry name" value="CYCLIN"/>
    <property type="match status" value="1"/>
</dbReference>
<dbReference type="Pfam" id="PF00134">
    <property type="entry name" value="Cyclin_N"/>
    <property type="match status" value="1"/>
</dbReference>
<name>A0ABP0LHP8_9DINO</name>
<protein>
    <submittedName>
        <fullName evidence="1">Uncharacterized protein</fullName>
    </submittedName>
</protein>
<evidence type="ECO:0000313" key="2">
    <source>
        <dbReference type="Proteomes" id="UP001642484"/>
    </source>
</evidence>
<dbReference type="Gene3D" id="1.10.472.10">
    <property type="entry name" value="Cyclin-like"/>
    <property type="match status" value="1"/>
</dbReference>